<evidence type="ECO:0000313" key="2">
    <source>
        <dbReference type="Proteomes" id="UP000198892"/>
    </source>
</evidence>
<dbReference type="Proteomes" id="UP000198892">
    <property type="component" value="Unassembled WGS sequence"/>
</dbReference>
<organism evidence="1 2">
    <name type="scientific">Salibacterium halotolerans</name>
    <dbReference type="NCBI Taxonomy" id="1884432"/>
    <lineage>
        <taxon>Bacteria</taxon>
        <taxon>Bacillati</taxon>
        <taxon>Bacillota</taxon>
        <taxon>Bacilli</taxon>
        <taxon>Bacillales</taxon>
        <taxon>Bacillaceae</taxon>
    </lineage>
</organism>
<reference evidence="2" key="1">
    <citation type="submission" date="2016-10" db="EMBL/GenBank/DDBJ databases">
        <authorList>
            <person name="Varghese N."/>
            <person name="Submissions S."/>
        </authorList>
    </citation>
    <scope>NUCLEOTIDE SEQUENCE [LARGE SCALE GENOMIC DNA]</scope>
    <source>
        <strain evidence="2">S7</strain>
    </source>
</reference>
<evidence type="ECO:0000313" key="1">
    <source>
        <dbReference type="EMBL" id="SFO97196.1"/>
    </source>
</evidence>
<sequence length="123" mass="13757">MNEKETGTKPLKEAKNAERFQEIVRHFSFLRSTAAPTYFVFTPVHKGGIDSLALIVTSMPWERLAAAVVPDQLLVEADGLRLFQGLAAGIEKVSELLRLYGCRTMQGGCTVVCRKWKRLFRSG</sequence>
<protein>
    <submittedName>
        <fullName evidence="1">Uncharacterized protein</fullName>
    </submittedName>
</protein>
<proteinExistence type="predicted"/>
<accession>A0A1I5LK28</accession>
<name>A0A1I5LK28_9BACI</name>
<dbReference type="AlphaFoldDB" id="A0A1I5LK28"/>
<gene>
    <name evidence="1" type="ORF">SAMN05518683_101258</name>
</gene>
<dbReference type="STRING" id="1884432.SAMN05518683_101258"/>
<keyword evidence="2" id="KW-1185">Reference proteome</keyword>
<dbReference type="EMBL" id="FOXD01000001">
    <property type="protein sequence ID" value="SFO97196.1"/>
    <property type="molecule type" value="Genomic_DNA"/>
</dbReference>